<organism evidence="1 2">
    <name type="scientific">Wickerhamomyces pijperi</name>
    <name type="common">Yeast</name>
    <name type="synonym">Pichia pijperi</name>
    <dbReference type="NCBI Taxonomy" id="599730"/>
    <lineage>
        <taxon>Eukaryota</taxon>
        <taxon>Fungi</taxon>
        <taxon>Dikarya</taxon>
        <taxon>Ascomycota</taxon>
        <taxon>Saccharomycotina</taxon>
        <taxon>Saccharomycetes</taxon>
        <taxon>Phaffomycetales</taxon>
        <taxon>Wickerhamomycetaceae</taxon>
        <taxon>Wickerhamomyces</taxon>
    </lineage>
</organism>
<dbReference type="AlphaFoldDB" id="A0A9P8QDH4"/>
<comment type="caution">
    <text evidence="1">The sequence shown here is derived from an EMBL/GenBank/DDBJ whole genome shotgun (WGS) entry which is preliminary data.</text>
</comment>
<evidence type="ECO:0000313" key="2">
    <source>
        <dbReference type="Proteomes" id="UP000774326"/>
    </source>
</evidence>
<reference evidence="1" key="1">
    <citation type="journal article" date="2021" name="Open Biol.">
        <title>Shared evolutionary footprints suggest mitochondrial oxidative damage underlies multiple complex I losses in fungi.</title>
        <authorList>
            <person name="Schikora-Tamarit M.A."/>
            <person name="Marcet-Houben M."/>
            <person name="Nosek J."/>
            <person name="Gabaldon T."/>
        </authorList>
    </citation>
    <scope>NUCLEOTIDE SEQUENCE</scope>
    <source>
        <strain evidence="1">CBS2887</strain>
    </source>
</reference>
<sequence>MLAWTGFQHIEEISTSDLWMKTSFIVLKSNTRMERSLEIVDNKLDPNCGWKRDLEIVCLKPCKVDTDWPVLGSQSLTKLSFDPETISP</sequence>
<name>A0A9P8QDH4_WICPI</name>
<reference evidence="1" key="2">
    <citation type="submission" date="2021-01" db="EMBL/GenBank/DDBJ databases">
        <authorList>
            <person name="Schikora-Tamarit M.A."/>
        </authorList>
    </citation>
    <scope>NUCLEOTIDE SEQUENCE</scope>
    <source>
        <strain evidence="1">CBS2887</strain>
    </source>
</reference>
<evidence type="ECO:0000313" key="1">
    <source>
        <dbReference type="EMBL" id="KAH3688943.1"/>
    </source>
</evidence>
<protein>
    <submittedName>
        <fullName evidence="1">Uncharacterized protein</fullName>
    </submittedName>
</protein>
<dbReference type="EMBL" id="JAEUBG010000050">
    <property type="protein sequence ID" value="KAH3688943.1"/>
    <property type="molecule type" value="Genomic_DNA"/>
</dbReference>
<accession>A0A9P8QDH4</accession>
<keyword evidence="2" id="KW-1185">Reference proteome</keyword>
<dbReference type="Proteomes" id="UP000774326">
    <property type="component" value="Unassembled WGS sequence"/>
</dbReference>
<proteinExistence type="predicted"/>
<gene>
    <name evidence="1" type="ORF">WICPIJ_000071</name>
</gene>